<evidence type="ECO:0000256" key="15">
    <source>
        <dbReference type="HAMAP-Rule" id="MF_00283"/>
    </source>
</evidence>
<feature type="domain" description="B5" evidence="19">
    <location>
        <begin position="417"/>
        <end position="494"/>
    </location>
</feature>
<keyword evidence="10 15" id="KW-0460">Magnesium</keyword>
<gene>
    <name evidence="15 20" type="primary">pheT</name>
    <name evidence="20" type="ORF">QJ043_06670</name>
</gene>
<dbReference type="EC" id="6.1.1.20" evidence="15"/>
<evidence type="ECO:0000256" key="1">
    <source>
        <dbReference type="ARBA" id="ARBA00004496"/>
    </source>
</evidence>
<dbReference type="PROSITE" id="PS50886">
    <property type="entry name" value="TRBD"/>
    <property type="match status" value="1"/>
</dbReference>
<feature type="binding site" evidence="15">
    <location>
        <position position="478"/>
    </location>
    <ligand>
        <name>Mg(2+)</name>
        <dbReference type="ChEBI" id="CHEBI:18420"/>
        <note>shared with alpha subunit</note>
    </ligand>
</feature>
<keyword evidence="8 15" id="KW-0547">Nucleotide-binding</keyword>
<feature type="binding site" evidence="15">
    <location>
        <position position="482"/>
    </location>
    <ligand>
        <name>Mg(2+)</name>
        <dbReference type="ChEBI" id="CHEBI:18420"/>
        <note>shared with alpha subunit</note>
    </ligand>
</feature>
<feature type="binding site" evidence="15">
    <location>
        <position position="472"/>
    </location>
    <ligand>
        <name>Mg(2+)</name>
        <dbReference type="ChEBI" id="CHEBI:18420"/>
        <note>shared with alpha subunit</note>
    </ligand>
</feature>
<evidence type="ECO:0000256" key="8">
    <source>
        <dbReference type="ARBA" id="ARBA00022741"/>
    </source>
</evidence>
<comment type="catalytic activity">
    <reaction evidence="14 15">
        <text>tRNA(Phe) + L-phenylalanine + ATP = L-phenylalanyl-tRNA(Phe) + AMP + diphosphate + H(+)</text>
        <dbReference type="Rhea" id="RHEA:19413"/>
        <dbReference type="Rhea" id="RHEA-COMP:9668"/>
        <dbReference type="Rhea" id="RHEA-COMP:9699"/>
        <dbReference type="ChEBI" id="CHEBI:15378"/>
        <dbReference type="ChEBI" id="CHEBI:30616"/>
        <dbReference type="ChEBI" id="CHEBI:33019"/>
        <dbReference type="ChEBI" id="CHEBI:58095"/>
        <dbReference type="ChEBI" id="CHEBI:78442"/>
        <dbReference type="ChEBI" id="CHEBI:78531"/>
        <dbReference type="ChEBI" id="CHEBI:456215"/>
        <dbReference type="EC" id="6.1.1.20"/>
    </reaction>
</comment>
<dbReference type="PROSITE" id="PS51447">
    <property type="entry name" value="FDX_ACB"/>
    <property type="match status" value="1"/>
</dbReference>
<dbReference type="InterPro" id="IPR005146">
    <property type="entry name" value="B3/B4_tRNA-bd"/>
</dbReference>
<dbReference type="Proteomes" id="UP001431693">
    <property type="component" value="Unassembled WGS sequence"/>
</dbReference>
<keyword evidence="12 15" id="KW-0648">Protein biosynthesis</keyword>
<evidence type="ECO:0000256" key="3">
    <source>
        <dbReference type="ARBA" id="ARBA00011209"/>
    </source>
</evidence>
<dbReference type="InterPro" id="IPR045060">
    <property type="entry name" value="Phe-tRNA-ligase_IIc_bsu"/>
</dbReference>
<comment type="subcellular location">
    <subcellularLocation>
        <location evidence="1 15">Cytoplasm</location>
    </subcellularLocation>
</comment>
<evidence type="ECO:0000256" key="12">
    <source>
        <dbReference type="ARBA" id="ARBA00022917"/>
    </source>
</evidence>
<evidence type="ECO:0000256" key="7">
    <source>
        <dbReference type="ARBA" id="ARBA00022723"/>
    </source>
</evidence>
<dbReference type="Gene3D" id="3.50.40.10">
    <property type="entry name" value="Phenylalanyl-trna Synthetase, Chain B, domain 3"/>
    <property type="match status" value="1"/>
</dbReference>
<comment type="caution">
    <text evidence="20">The sequence shown here is derived from an EMBL/GenBank/DDBJ whole genome shotgun (WGS) entry which is preliminary data.</text>
</comment>
<dbReference type="InterPro" id="IPR009061">
    <property type="entry name" value="DNA-bd_dom_put_sf"/>
</dbReference>
<feature type="binding site" evidence="15">
    <location>
        <position position="481"/>
    </location>
    <ligand>
        <name>Mg(2+)</name>
        <dbReference type="ChEBI" id="CHEBI:18420"/>
        <note>shared with alpha subunit</note>
    </ligand>
</feature>
<feature type="domain" description="FDX-ACB" evidence="18">
    <location>
        <begin position="726"/>
        <end position="820"/>
    </location>
</feature>
<dbReference type="SUPFAM" id="SSF50249">
    <property type="entry name" value="Nucleic acid-binding proteins"/>
    <property type="match status" value="1"/>
</dbReference>
<evidence type="ECO:0000256" key="2">
    <source>
        <dbReference type="ARBA" id="ARBA00008653"/>
    </source>
</evidence>
<dbReference type="InterPro" id="IPR005147">
    <property type="entry name" value="tRNA_synthase_B5-dom"/>
</dbReference>
<dbReference type="NCBIfam" id="NF045760">
    <property type="entry name" value="YtpR"/>
    <property type="match status" value="1"/>
</dbReference>
<dbReference type="InterPro" id="IPR005121">
    <property type="entry name" value="Fdx_antiC-bd"/>
</dbReference>
<dbReference type="InterPro" id="IPR004532">
    <property type="entry name" value="Phe-tRNA-ligase_IIc_bsu_bact"/>
</dbReference>
<dbReference type="SMART" id="SM00896">
    <property type="entry name" value="FDX-ACB"/>
    <property type="match status" value="1"/>
</dbReference>
<dbReference type="NCBIfam" id="TIGR00472">
    <property type="entry name" value="pheT_bact"/>
    <property type="match status" value="1"/>
</dbReference>
<keyword evidence="9 15" id="KW-0067">ATP-binding</keyword>
<dbReference type="Gene3D" id="3.30.930.10">
    <property type="entry name" value="Bira Bifunctional Protein, Domain 2"/>
    <property type="match status" value="1"/>
</dbReference>
<proteinExistence type="inferred from homology"/>
<dbReference type="Pfam" id="PF03484">
    <property type="entry name" value="B5"/>
    <property type="match status" value="1"/>
</dbReference>
<comment type="similarity">
    <text evidence="2 15">Belongs to the phenylalanyl-tRNA synthetase beta subunit family. Type 1 subfamily.</text>
</comment>
<dbReference type="RefSeq" id="WP_283712877.1">
    <property type="nucleotide sequence ID" value="NZ_JASJEW010000002.1"/>
</dbReference>
<evidence type="ECO:0000259" key="17">
    <source>
        <dbReference type="PROSITE" id="PS50886"/>
    </source>
</evidence>
<sequence>MRVSYEWLGTMVDLPADPADLVKELIRTGTEVEAVERVGADLENVVVGRVVSCEPHPDSDHMHVTQVDVGDLNTDAEGNPVPLQIVCGAPNVVDAECVAVAMIGAELPGGVKIKKSKLRGVESCGMNCSQRELGIGSEHEGGIMLLPADAPVGMPIADYLGIADTVLDCEITPNRPDCLSMTGFATEVGAVLEKPVAVELPDIQREVRPASKDLVTVAIDDPELCSRYVARVVKDVKIGPSPEWLAQRVTAAGSRPINNVVDVTNYVMYLTGQPLHAFDLGKLKDRDGKRSIVVRAAREGEEIETLDGQVRQLTPDMAVITDGGETPVALAGVMGGMNSEIDDTTTEVLLESACFSPGHTSRTSRDLGLMSEASIRFERQVDAAGCAEVADIAAALFEACCGAEVCKGAVDVYPEPVTVEPITLRPSRVRQLCGADIPTDFMVACLARLGCAVVPGKPGMPIEVVPPTTRPDLTREIDLVEEVLRLWGMGYVEPSIPAARNHTGGLTEEQRREKLIGATLRESGLNETLTYNFATSGDLERLRMTDDGRGDAVAILNPLTSDQGEMRRSIVPGLLRSVAYNIDHGVPDVALYEQGRVFFGRADQAQPDEPHYVAAVYSGQWRQDGWDQRFEPFSFFDAKGAVEQLAAALKIERLRFKTANPEKYPWLQPGRAAEVLVGKERIGWCGNVHPLALADFGIDAEVVAFELDQDKLLAHAQEFRAYEDIPTLPGVEVDLALVVGEDKDYETVVQRVKSAGGKLLDDVRLFDVYRDPVRVGPGKKSMAFALTFRSPDRSLTSEEVDKTMGKLVQKVQRSLGAEVRG</sequence>
<reference evidence="20" key="1">
    <citation type="submission" date="2023-05" db="EMBL/GenBank/DDBJ databases">
        <title>[olsenella] sp. nov., isolated from a pig farm feces dump.</title>
        <authorList>
            <person name="Chang Y.-H."/>
        </authorList>
    </citation>
    <scope>NUCLEOTIDE SEQUENCE</scope>
    <source>
        <strain evidence="20">YH-ols2217</strain>
    </source>
</reference>
<protein>
    <recommendedName>
        <fullName evidence="15">Phenylalanine--tRNA ligase beta subunit</fullName>
        <ecNumber evidence="15">6.1.1.20</ecNumber>
    </recommendedName>
    <alternativeName>
        <fullName evidence="15">Phenylalanyl-tRNA synthetase beta subunit</fullName>
        <shortName evidence="15">PheRS</shortName>
    </alternativeName>
</protein>
<evidence type="ECO:0000259" key="18">
    <source>
        <dbReference type="PROSITE" id="PS51447"/>
    </source>
</evidence>
<dbReference type="SUPFAM" id="SSF56037">
    <property type="entry name" value="PheT/TilS domain"/>
    <property type="match status" value="1"/>
</dbReference>
<dbReference type="Pfam" id="PF17759">
    <property type="entry name" value="tRNA_synthFbeta"/>
    <property type="match status" value="1"/>
</dbReference>
<accession>A0ABT6ZL32</accession>
<dbReference type="Gene3D" id="2.40.50.140">
    <property type="entry name" value="Nucleic acid-binding proteins"/>
    <property type="match status" value="1"/>
</dbReference>
<keyword evidence="7 15" id="KW-0479">Metal-binding</keyword>
<dbReference type="SMART" id="SM00874">
    <property type="entry name" value="B5"/>
    <property type="match status" value="1"/>
</dbReference>
<dbReference type="InterPro" id="IPR033714">
    <property type="entry name" value="tRNA_bind_bactPheRS"/>
</dbReference>
<name>A0ABT6ZL32_9ACTN</name>
<comment type="cofactor">
    <cofactor evidence="15">
        <name>Mg(2+)</name>
        <dbReference type="ChEBI" id="CHEBI:18420"/>
    </cofactor>
    <text evidence="15">Binds 2 magnesium ions per tetramer.</text>
</comment>
<organism evidence="20 21">
    <name type="scientific">Kribbibacterium absianum</name>
    <dbReference type="NCBI Taxonomy" id="3044210"/>
    <lineage>
        <taxon>Bacteria</taxon>
        <taxon>Bacillati</taxon>
        <taxon>Actinomycetota</taxon>
        <taxon>Coriobacteriia</taxon>
        <taxon>Coriobacteriales</taxon>
        <taxon>Kribbibacteriaceae</taxon>
        <taxon>Kribbibacterium</taxon>
    </lineage>
</organism>
<dbReference type="Gene3D" id="3.30.56.10">
    <property type="match status" value="2"/>
</dbReference>
<evidence type="ECO:0000256" key="13">
    <source>
        <dbReference type="ARBA" id="ARBA00023146"/>
    </source>
</evidence>
<dbReference type="CDD" id="cd02796">
    <property type="entry name" value="tRNA_bind_bactPheRS"/>
    <property type="match status" value="1"/>
</dbReference>
<dbReference type="SMART" id="SM00873">
    <property type="entry name" value="B3_4"/>
    <property type="match status" value="1"/>
</dbReference>
<dbReference type="InterPro" id="IPR012340">
    <property type="entry name" value="NA-bd_OB-fold"/>
</dbReference>
<dbReference type="EMBL" id="JASJEX010000003">
    <property type="protein sequence ID" value="MDJ1129757.1"/>
    <property type="molecule type" value="Genomic_DNA"/>
</dbReference>
<keyword evidence="13 15" id="KW-0030">Aminoacyl-tRNA synthetase</keyword>
<evidence type="ECO:0000256" key="9">
    <source>
        <dbReference type="ARBA" id="ARBA00022840"/>
    </source>
</evidence>
<keyword evidence="11 16" id="KW-0694">RNA-binding</keyword>
<dbReference type="SUPFAM" id="SSF54991">
    <property type="entry name" value="Anticodon-binding domain of PheRS"/>
    <property type="match status" value="1"/>
</dbReference>
<evidence type="ECO:0000256" key="14">
    <source>
        <dbReference type="ARBA" id="ARBA00049255"/>
    </source>
</evidence>
<dbReference type="SUPFAM" id="SSF55681">
    <property type="entry name" value="Class II aaRS and biotin synthetases"/>
    <property type="match status" value="1"/>
</dbReference>
<evidence type="ECO:0000256" key="4">
    <source>
        <dbReference type="ARBA" id="ARBA00022490"/>
    </source>
</evidence>
<evidence type="ECO:0000256" key="6">
    <source>
        <dbReference type="ARBA" id="ARBA00022598"/>
    </source>
</evidence>
<dbReference type="Gene3D" id="3.30.70.380">
    <property type="entry name" value="Ferrodoxin-fold anticodon-binding domain"/>
    <property type="match status" value="1"/>
</dbReference>
<dbReference type="CDD" id="cd00769">
    <property type="entry name" value="PheRS_beta_core"/>
    <property type="match status" value="1"/>
</dbReference>
<dbReference type="Pfam" id="PF03147">
    <property type="entry name" value="FDX-ACB"/>
    <property type="match status" value="1"/>
</dbReference>
<feature type="domain" description="TRNA-binding" evidence="17">
    <location>
        <begin position="39"/>
        <end position="157"/>
    </location>
</feature>
<evidence type="ECO:0000256" key="11">
    <source>
        <dbReference type="ARBA" id="ARBA00022884"/>
    </source>
</evidence>
<dbReference type="InterPro" id="IPR020825">
    <property type="entry name" value="Phe-tRNA_synthase-like_B3/B4"/>
</dbReference>
<evidence type="ECO:0000256" key="16">
    <source>
        <dbReference type="PROSITE-ProRule" id="PRU00209"/>
    </source>
</evidence>
<keyword evidence="21" id="KW-1185">Reference proteome</keyword>
<dbReference type="InterPro" id="IPR041616">
    <property type="entry name" value="PheRS_beta_core"/>
</dbReference>
<keyword evidence="6 15" id="KW-0436">Ligase</keyword>
<keyword evidence="5 16" id="KW-0820">tRNA-binding</keyword>
<dbReference type="Pfam" id="PF01588">
    <property type="entry name" value="tRNA_bind"/>
    <property type="match status" value="1"/>
</dbReference>
<comment type="subunit">
    <text evidence="3 15">Tetramer of two alpha and two beta subunits.</text>
</comment>
<evidence type="ECO:0000259" key="19">
    <source>
        <dbReference type="PROSITE" id="PS51483"/>
    </source>
</evidence>
<keyword evidence="4 15" id="KW-0963">Cytoplasm</keyword>
<evidence type="ECO:0000256" key="5">
    <source>
        <dbReference type="ARBA" id="ARBA00022555"/>
    </source>
</evidence>
<dbReference type="InterPro" id="IPR002547">
    <property type="entry name" value="tRNA-bd_dom"/>
</dbReference>
<dbReference type="InterPro" id="IPR036690">
    <property type="entry name" value="Fdx_antiC-bd_sf"/>
</dbReference>
<evidence type="ECO:0000313" key="20">
    <source>
        <dbReference type="EMBL" id="MDJ1129757.1"/>
    </source>
</evidence>
<evidence type="ECO:0000313" key="21">
    <source>
        <dbReference type="Proteomes" id="UP001431693"/>
    </source>
</evidence>
<dbReference type="InterPro" id="IPR045864">
    <property type="entry name" value="aa-tRNA-synth_II/BPL/LPL"/>
</dbReference>
<dbReference type="Pfam" id="PF03483">
    <property type="entry name" value="B3_4"/>
    <property type="match status" value="1"/>
</dbReference>
<dbReference type="HAMAP" id="MF_00283">
    <property type="entry name" value="Phe_tRNA_synth_beta1"/>
    <property type="match status" value="1"/>
</dbReference>
<dbReference type="PANTHER" id="PTHR10947">
    <property type="entry name" value="PHENYLALANYL-TRNA SYNTHETASE BETA CHAIN AND LEUCINE-RICH REPEAT-CONTAINING PROTEIN 47"/>
    <property type="match status" value="1"/>
</dbReference>
<dbReference type="GO" id="GO:0004826">
    <property type="term" value="F:phenylalanine-tRNA ligase activity"/>
    <property type="evidence" value="ECO:0007669"/>
    <property type="project" value="UniProtKB-EC"/>
</dbReference>
<evidence type="ECO:0000256" key="10">
    <source>
        <dbReference type="ARBA" id="ARBA00022842"/>
    </source>
</evidence>
<dbReference type="PANTHER" id="PTHR10947:SF0">
    <property type="entry name" value="PHENYLALANINE--TRNA LIGASE BETA SUBUNIT"/>
    <property type="match status" value="1"/>
</dbReference>
<dbReference type="PROSITE" id="PS51483">
    <property type="entry name" value="B5"/>
    <property type="match status" value="1"/>
</dbReference>
<dbReference type="SUPFAM" id="SSF46955">
    <property type="entry name" value="Putative DNA-binding domain"/>
    <property type="match status" value="1"/>
</dbReference>